<feature type="compositionally biased region" description="Acidic residues" evidence="3">
    <location>
        <begin position="132"/>
        <end position="149"/>
    </location>
</feature>
<dbReference type="PANTHER" id="PTHR37534:SF49">
    <property type="entry name" value="LYSINE BIOSYNTHESIS REGULATORY PROTEIN LYS14"/>
    <property type="match status" value="1"/>
</dbReference>
<dbReference type="CDD" id="cd00067">
    <property type="entry name" value="GAL4"/>
    <property type="match status" value="1"/>
</dbReference>
<keyword evidence="6" id="KW-1185">Reference proteome</keyword>
<dbReference type="HOGENOM" id="CLU_015493_3_0_1"/>
<dbReference type="Pfam" id="PF11951">
    <property type="entry name" value="Fungal_trans_2"/>
    <property type="match status" value="1"/>
</dbReference>
<dbReference type="Proteomes" id="UP000028545">
    <property type="component" value="Unassembled WGS sequence"/>
</dbReference>
<organism evidence="5 6">
    <name type="scientific">Pseudallescheria apiosperma</name>
    <name type="common">Scedosporium apiospermum</name>
    <dbReference type="NCBI Taxonomy" id="563466"/>
    <lineage>
        <taxon>Eukaryota</taxon>
        <taxon>Fungi</taxon>
        <taxon>Dikarya</taxon>
        <taxon>Ascomycota</taxon>
        <taxon>Pezizomycotina</taxon>
        <taxon>Sordariomycetes</taxon>
        <taxon>Hypocreomycetidae</taxon>
        <taxon>Microascales</taxon>
        <taxon>Microascaceae</taxon>
        <taxon>Scedosporium</taxon>
    </lineage>
</organism>
<dbReference type="GO" id="GO:0045944">
    <property type="term" value="P:positive regulation of transcription by RNA polymerase II"/>
    <property type="evidence" value="ECO:0007669"/>
    <property type="project" value="TreeGrafter"/>
</dbReference>
<dbReference type="AlphaFoldDB" id="A0A084G3J4"/>
<dbReference type="OMA" id="NTIPERN"/>
<comment type="caution">
    <text evidence="5">The sequence shown here is derived from an EMBL/GenBank/DDBJ whole genome shotgun (WGS) entry which is preliminary data.</text>
</comment>
<sequence>MPRRSHPETVEKRGRNACWKCKERRIRCTLERPICSNCARGKHVCKYGRKLLWREEALARGICFGRQGISGRTPEVPIIVHHMSARAFQGKVYFLNITLDDYIEPGCGTGPAELGQNEQAKCTGEGLGEPTSDSEDRDEEIGAVEEDPPFDTTTNGDPVFHSPYPSQGLSMIPSAQNSTDFHLFDFFVSCLCPNLSNSTTENPYWEFVVPLSFSSVPLFHALLAWAGHEASFANQAEKYRYNVASVKYKLRALRGLRNEITAMQGEWLDRQGNSPPDNWASILATIIILSCTDIAEMCSPEWMDHLRAARVLCNLAWPRRPGLPDKFRKFCVMWFVSHDIMSRTAWIRENIFEPSEWFAGDEDTEIDPMIACSRGLLQQVSAIGTLILNLRARRVTLSEIEEEEEAASFRRRRDAIEEALQALHQRSSTDSDGSESTGELLQVAESKRLCALIYLYACADGATPASPVIQGLTRRVIGIMGNLTPKPSVIFPLFVVGTMGDEVDSNGSKSTGYSHECMA</sequence>
<dbReference type="InterPro" id="IPR001138">
    <property type="entry name" value="Zn2Cys6_DnaBD"/>
</dbReference>
<evidence type="ECO:0000259" key="4">
    <source>
        <dbReference type="PROSITE" id="PS50048"/>
    </source>
</evidence>
<dbReference type="VEuPathDB" id="FungiDB:SAPIO_CDS6602"/>
<gene>
    <name evidence="5" type="ORF">SAPIO_CDS6602</name>
</gene>
<dbReference type="OrthoDB" id="6730379at2759"/>
<dbReference type="GO" id="GO:0008270">
    <property type="term" value="F:zinc ion binding"/>
    <property type="evidence" value="ECO:0007669"/>
    <property type="project" value="InterPro"/>
</dbReference>
<proteinExistence type="predicted"/>
<dbReference type="PANTHER" id="PTHR37534">
    <property type="entry name" value="TRANSCRIPTIONAL ACTIVATOR PROTEIN UGA3"/>
    <property type="match status" value="1"/>
</dbReference>
<evidence type="ECO:0000313" key="5">
    <source>
        <dbReference type="EMBL" id="KEZ41906.1"/>
    </source>
</evidence>
<evidence type="ECO:0000256" key="2">
    <source>
        <dbReference type="ARBA" id="ARBA00023242"/>
    </source>
</evidence>
<dbReference type="KEGG" id="sapo:SAPIO_CDS6602"/>
<dbReference type="Gene3D" id="4.10.240.10">
    <property type="entry name" value="Zn(2)-C6 fungal-type DNA-binding domain"/>
    <property type="match status" value="1"/>
</dbReference>
<comment type="subcellular location">
    <subcellularLocation>
        <location evidence="1">Nucleus</location>
    </subcellularLocation>
</comment>
<accession>A0A084G3J4</accession>
<dbReference type="GeneID" id="27725674"/>
<dbReference type="PROSITE" id="PS50048">
    <property type="entry name" value="ZN2_CY6_FUNGAL_2"/>
    <property type="match status" value="1"/>
</dbReference>
<feature type="domain" description="Zn(2)-C6 fungal-type" evidence="4">
    <location>
        <begin position="17"/>
        <end position="47"/>
    </location>
</feature>
<dbReference type="GO" id="GO:0000981">
    <property type="term" value="F:DNA-binding transcription factor activity, RNA polymerase II-specific"/>
    <property type="evidence" value="ECO:0007669"/>
    <property type="project" value="InterPro"/>
</dbReference>
<dbReference type="InterPro" id="IPR021858">
    <property type="entry name" value="Fun_TF"/>
</dbReference>
<dbReference type="EMBL" id="JOWA01000105">
    <property type="protein sequence ID" value="KEZ41906.1"/>
    <property type="molecule type" value="Genomic_DNA"/>
</dbReference>
<evidence type="ECO:0000313" key="6">
    <source>
        <dbReference type="Proteomes" id="UP000028545"/>
    </source>
</evidence>
<protein>
    <recommendedName>
        <fullName evidence="4">Zn(2)-C6 fungal-type domain-containing protein</fullName>
    </recommendedName>
</protein>
<evidence type="ECO:0000256" key="3">
    <source>
        <dbReference type="SAM" id="MobiDB-lite"/>
    </source>
</evidence>
<evidence type="ECO:0000256" key="1">
    <source>
        <dbReference type="ARBA" id="ARBA00004123"/>
    </source>
</evidence>
<name>A0A084G3J4_PSEDA</name>
<feature type="region of interest" description="Disordered" evidence="3">
    <location>
        <begin position="121"/>
        <end position="159"/>
    </location>
</feature>
<dbReference type="RefSeq" id="XP_016641705.1">
    <property type="nucleotide sequence ID" value="XM_016788661.1"/>
</dbReference>
<dbReference type="SMART" id="SM00066">
    <property type="entry name" value="GAL4"/>
    <property type="match status" value="1"/>
</dbReference>
<dbReference type="Pfam" id="PF00172">
    <property type="entry name" value="Zn_clus"/>
    <property type="match status" value="1"/>
</dbReference>
<dbReference type="SUPFAM" id="SSF57701">
    <property type="entry name" value="Zn2/Cys6 DNA-binding domain"/>
    <property type="match status" value="1"/>
</dbReference>
<keyword evidence="2" id="KW-0539">Nucleus</keyword>
<dbReference type="InterPro" id="IPR036864">
    <property type="entry name" value="Zn2-C6_fun-type_DNA-bd_sf"/>
</dbReference>
<dbReference type="GO" id="GO:0000976">
    <property type="term" value="F:transcription cis-regulatory region binding"/>
    <property type="evidence" value="ECO:0007669"/>
    <property type="project" value="TreeGrafter"/>
</dbReference>
<dbReference type="GO" id="GO:0005634">
    <property type="term" value="C:nucleus"/>
    <property type="evidence" value="ECO:0007669"/>
    <property type="project" value="UniProtKB-SubCell"/>
</dbReference>
<reference evidence="5 6" key="1">
    <citation type="journal article" date="2014" name="Genome Announc.">
        <title>Draft genome sequence of the pathogenic fungus Scedosporium apiospermum.</title>
        <authorList>
            <person name="Vandeputte P."/>
            <person name="Ghamrawi S."/>
            <person name="Rechenmann M."/>
            <person name="Iltis A."/>
            <person name="Giraud S."/>
            <person name="Fleury M."/>
            <person name="Thornton C."/>
            <person name="Delhaes L."/>
            <person name="Meyer W."/>
            <person name="Papon N."/>
            <person name="Bouchara J.P."/>
        </authorList>
    </citation>
    <scope>NUCLEOTIDE SEQUENCE [LARGE SCALE GENOMIC DNA]</scope>
    <source>
        <strain evidence="5 6">IHEM 14462</strain>
    </source>
</reference>
<dbReference type="PROSITE" id="PS00463">
    <property type="entry name" value="ZN2_CY6_FUNGAL_1"/>
    <property type="match status" value="1"/>
</dbReference>